<proteinExistence type="predicted"/>
<feature type="region of interest" description="Disordered" evidence="1">
    <location>
        <begin position="304"/>
        <end position="331"/>
    </location>
</feature>
<evidence type="ECO:0000313" key="3">
    <source>
        <dbReference type="EMBL" id="ALN78755.1"/>
    </source>
</evidence>
<name>A0A0S2F5H4_LYSAN</name>
<protein>
    <submittedName>
        <fullName evidence="3">HNH/ENDO VII supernuclease with conserved GHE residues family protein</fullName>
    </submittedName>
</protein>
<feature type="region of interest" description="Disordered" evidence="1">
    <location>
        <begin position="171"/>
        <end position="195"/>
    </location>
</feature>
<dbReference type="RefSeq" id="WP_057916513.1">
    <property type="nucleotide sequence ID" value="NZ_CP011129.1"/>
</dbReference>
<gene>
    <name evidence="3" type="ORF">LA76x_0594</name>
</gene>
<dbReference type="AlphaFoldDB" id="A0A0S2F5H4"/>
<dbReference type="Pfam" id="PF20410">
    <property type="entry name" value="X-Tfes_XVIPCD"/>
    <property type="match status" value="1"/>
</dbReference>
<accession>A0A0S2F5H4</accession>
<dbReference type="STRING" id="84531.LA76x_0594"/>
<reference evidence="3 4" key="1">
    <citation type="journal article" date="2015" name="BMC Genomics">
        <title>Comparative genomics and metabolic profiling of the genus Lysobacter.</title>
        <authorList>
            <person name="de Bruijn I."/>
            <person name="Cheng X."/>
            <person name="de Jager V."/>
            <person name="Exposito R.G."/>
            <person name="Watrous J."/>
            <person name="Patel N."/>
            <person name="Postma J."/>
            <person name="Dorrestein P.C."/>
            <person name="Kobayashi D."/>
            <person name="Raaijmakers J.M."/>
        </authorList>
    </citation>
    <scope>NUCLEOTIDE SEQUENCE [LARGE SCALE GENOMIC DNA]</scope>
    <source>
        <strain evidence="3 4">76</strain>
    </source>
</reference>
<feature type="domain" description="X-Tfes XVIPCD" evidence="2">
    <location>
        <begin position="364"/>
        <end position="460"/>
    </location>
</feature>
<evidence type="ECO:0000313" key="4">
    <source>
        <dbReference type="Proteomes" id="UP000060787"/>
    </source>
</evidence>
<evidence type="ECO:0000259" key="2">
    <source>
        <dbReference type="Pfam" id="PF20410"/>
    </source>
</evidence>
<dbReference type="PATRIC" id="fig|84531.8.peg.622"/>
<dbReference type="KEGG" id="lab:LA76x_0594"/>
<dbReference type="EMBL" id="CP011129">
    <property type="protein sequence ID" value="ALN78755.1"/>
    <property type="molecule type" value="Genomic_DNA"/>
</dbReference>
<feature type="compositionally biased region" description="Basic and acidic residues" evidence="1">
    <location>
        <begin position="306"/>
        <end position="317"/>
    </location>
</feature>
<sequence>MGFRLEEKTLSSGEKVTLVHWENESPTKHGETLQERTWKDSDTRSSLGFYDATSEYMHNDWAQKHMSPQGVTVPDAGSLLLYHHAETDTWHSADALDIDHVDQWKDHFDKLEVASHADAHMAYNDTSNLRLLPAPVNRAREAAFRILEEHGADSEEWKGWVEKRFGFDADADRPGFDPDNDGAKRKRTTMEQSWSADDGRKGLSFDAAVLGKWYESKLEESHVDTVTLKSPTSGKMIPVPLFYCAASGQLCTRDALDIDHEVPFELLAKKMEEHGGPDGLSKADALDGYNETSNLRLVGRSVNSSHEYEMDAEGNYRDEEEPEQPGEFDGLIASDDEDEELSPETIGELQALGRAYRVPEMRVDNPGHRDHDLYEQALGCLGNTDIGRGMSESERKNAAGSLTLAAKNFNLDCIDAVATDNQDKSKLFAIQGDPRNANYVWIPVEGAKQQSLEQSTVGLNQLAYEREQQGQQQTQQRTQNAMTM</sequence>
<keyword evidence="4" id="KW-1185">Reference proteome</keyword>
<organism evidence="3 4">
    <name type="scientific">Lysobacter antibioticus</name>
    <dbReference type="NCBI Taxonomy" id="84531"/>
    <lineage>
        <taxon>Bacteria</taxon>
        <taxon>Pseudomonadati</taxon>
        <taxon>Pseudomonadota</taxon>
        <taxon>Gammaproteobacteria</taxon>
        <taxon>Lysobacterales</taxon>
        <taxon>Lysobacteraceae</taxon>
        <taxon>Lysobacter</taxon>
    </lineage>
</organism>
<dbReference type="Proteomes" id="UP000060787">
    <property type="component" value="Chromosome"/>
</dbReference>
<evidence type="ECO:0000256" key="1">
    <source>
        <dbReference type="SAM" id="MobiDB-lite"/>
    </source>
</evidence>
<dbReference type="InterPro" id="IPR046519">
    <property type="entry name" value="X-Tfes_XVIPCD"/>
</dbReference>